<dbReference type="PANTHER" id="PTHR30414:SF0">
    <property type="entry name" value="MINICONDUCTANCE MECHANOSENSITIVE CHANNEL YBDG"/>
    <property type="match status" value="1"/>
</dbReference>
<proteinExistence type="predicted"/>
<feature type="transmembrane region" description="Helical" evidence="5">
    <location>
        <begin position="67"/>
        <end position="88"/>
    </location>
</feature>
<dbReference type="Gene3D" id="2.30.30.60">
    <property type="match status" value="1"/>
</dbReference>
<evidence type="ECO:0000313" key="8">
    <source>
        <dbReference type="Proteomes" id="UP000345637"/>
    </source>
</evidence>
<feature type="transmembrane region" description="Helical" evidence="5">
    <location>
        <begin position="165"/>
        <end position="182"/>
    </location>
</feature>
<dbReference type="InterPro" id="IPR010920">
    <property type="entry name" value="LSM_dom_sf"/>
</dbReference>
<dbReference type="InterPro" id="IPR006685">
    <property type="entry name" value="MscS_channel_2nd"/>
</dbReference>
<feature type="transmembrane region" description="Helical" evidence="5">
    <location>
        <begin position="25"/>
        <end position="47"/>
    </location>
</feature>
<protein>
    <submittedName>
        <fullName evidence="7">Miniconductance mechanosensitive channel</fullName>
    </submittedName>
</protein>
<dbReference type="GO" id="GO:0008381">
    <property type="term" value="F:mechanosensitive monoatomic ion channel activity"/>
    <property type="evidence" value="ECO:0007669"/>
    <property type="project" value="InterPro"/>
</dbReference>
<evidence type="ECO:0000256" key="1">
    <source>
        <dbReference type="ARBA" id="ARBA00004370"/>
    </source>
</evidence>
<comment type="subcellular location">
    <subcellularLocation>
        <location evidence="1">Membrane</location>
    </subcellularLocation>
</comment>
<evidence type="ECO:0000256" key="3">
    <source>
        <dbReference type="ARBA" id="ARBA00022989"/>
    </source>
</evidence>
<feature type="transmembrane region" description="Helical" evidence="5">
    <location>
        <begin position="142"/>
        <end position="159"/>
    </location>
</feature>
<name>A0A485CXS3_RAOPL</name>
<evidence type="ECO:0000259" key="6">
    <source>
        <dbReference type="Pfam" id="PF00924"/>
    </source>
</evidence>
<dbReference type="GO" id="GO:0005886">
    <property type="term" value="C:plasma membrane"/>
    <property type="evidence" value="ECO:0007669"/>
    <property type="project" value="TreeGrafter"/>
</dbReference>
<accession>A0A485CXS3</accession>
<evidence type="ECO:0000313" key="7">
    <source>
        <dbReference type="EMBL" id="VFS89115.1"/>
    </source>
</evidence>
<evidence type="ECO:0000256" key="4">
    <source>
        <dbReference type="ARBA" id="ARBA00023136"/>
    </source>
</evidence>
<organism evidence="7 8">
    <name type="scientific">Raoultella planticola</name>
    <name type="common">Klebsiella planticola</name>
    <dbReference type="NCBI Taxonomy" id="575"/>
    <lineage>
        <taxon>Bacteria</taxon>
        <taxon>Pseudomonadati</taxon>
        <taxon>Pseudomonadota</taxon>
        <taxon>Gammaproteobacteria</taxon>
        <taxon>Enterobacterales</taxon>
        <taxon>Enterobacteriaceae</taxon>
        <taxon>Klebsiella/Raoultella group</taxon>
        <taxon>Raoultella</taxon>
    </lineage>
</organism>
<dbReference type="InterPro" id="IPR023408">
    <property type="entry name" value="MscS_beta-dom_sf"/>
</dbReference>
<keyword evidence="3 5" id="KW-1133">Transmembrane helix</keyword>
<dbReference type="PANTHER" id="PTHR30414">
    <property type="entry name" value="MINICONDUCTANCE MECHANOSENSITIVE CHANNEL YBDG"/>
    <property type="match status" value="1"/>
</dbReference>
<dbReference type="InterPro" id="IPR030192">
    <property type="entry name" value="YbdG"/>
</dbReference>
<gene>
    <name evidence="7" type="primary">mscM_1</name>
    <name evidence="7" type="ORF">NCTC12998_06656</name>
</gene>
<dbReference type="AlphaFoldDB" id="A0A485CXS3"/>
<feature type="transmembrane region" description="Helical" evidence="5">
    <location>
        <begin position="94"/>
        <end position="121"/>
    </location>
</feature>
<evidence type="ECO:0000256" key="5">
    <source>
        <dbReference type="SAM" id="Phobius"/>
    </source>
</evidence>
<dbReference type="Proteomes" id="UP000345637">
    <property type="component" value="Unassembled WGS sequence"/>
</dbReference>
<keyword evidence="2 5" id="KW-0812">Transmembrane</keyword>
<evidence type="ECO:0000256" key="2">
    <source>
        <dbReference type="ARBA" id="ARBA00022692"/>
    </source>
</evidence>
<dbReference type="GO" id="GO:0071470">
    <property type="term" value="P:cellular response to osmotic stress"/>
    <property type="evidence" value="ECO:0007669"/>
    <property type="project" value="InterPro"/>
</dbReference>
<dbReference type="EMBL" id="CAADJE010000036">
    <property type="protein sequence ID" value="VFS89115.1"/>
    <property type="molecule type" value="Genomic_DNA"/>
</dbReference>
<sequence length="384" mass="43032">MMYYFRDNDLYQHLHDMVLNSDIPVLRVIAIFILLHCVAHYLVLPYLDRKVAKKKTSKLTIVTHHHFFHRMVLTLQGAVLAAQLSFIANPHHEILAWILTGARIWTLTFALLAFYAFIDVICDLLKTNLQFKGLPYHGLQQSLKLAGAVIYSILLISLLVDKSPLILFSGLSAIAAVLLLVFKDPLLGLVAGIQLAANDMLQPGDWIELDSLGANGSVQDIGLTTVKVLNFDNTITTIPTYTLVSGSFKNWRYMVEHGARRIQRTINVDIATVRILTPEGKQAIVNHDALASLMAADSAAKTNIELFQEYAKAWLAQHPAIRTDMTLMVRQLPSTTYGLPVEFYAFASQTEWVAYEQLQSEIFSHLMGIISLFDLKIHPAFMSA</sequence>
<keyword evidence="4 5" id="KW-0472">Membrane</keyword>
<reference evidence="7 8" key="1">
    <citation type="submission" date="2019-03" db="EMBL/GenBank/DDBJ databases">
        <authorList>
            <consortium name="Pathogen Informatics"/>
        </authorList>
    </citation>
    <scope>NUCLEOTIDE SEQUENCE [LARGE SCALE GENOMIC DNA]</scope>
    <source>
        <strain evidence="7 8">NCTC12998</strain>
    </source>
</reference>
<feature type="domain" description="Mechanosensitive ion channel MscS" evidence="6">
    <location>
        <begin position="185"/>
        <end position="252"/>
    </location>
</feature>
<dbReference type="SUPFAM" id="SSF50182">
    <property type="entry name" value="Sm-like ribonucleoproteins"/>
    <property type="match status" value="1"/>
</dbReference>
<dbReference type="Pfam" id="PF00924">
    <property type="entry name" value="MS_channel_2nd"/>
    <property type="match status" value="1"/>
</dbReference>